<proteinExistence type="predicted"/>
<evidence type="ECO:0000313" key="2">
    <source>
        <dbReference type="Proteomes" id="UP000035929"/>
    </source>
</evidence>
<organism evidence="1 2">
    <name type="scientific">Methylobacterium aquaticum</name>
    <dbReference type="NCBI Taxonomy" id="270351"/>
    <lineage>
        <taxon>Bacteria</taxon>
        <taxon>Pseudomonadati</taxon>
        <taxon>Pseudomonadota</taxon>
        <taxon>Alphaproteobacteria</taxon>
        <taxon>Hyphomicrobiales</taxon>
        <taxon>Methylobacteriaceae</taxon>
        <taxon>Methylobacterium</taxon>
    </lineage>
</organism>
<protein>
    <submittedName>
        <fullName evidence="1">Uncharacterized protein</fullName>
    </submittedName>
</protein>
<reference evidence="1 2" key="1">
    <citation type="submission" date="2015-03" db="EMBL/GenBank/DDBJ databases">
        <title>Genome sequencing of Methylobacterium aquaticum DSM16371 type strain.</title>
        <authorList>
            <person name="Chaudhry V."/>
            <person name="Patil P.B."/>
        </authorList>
    </citation>
    <scope>NUCLEOTIDE SEQUENCE [LARGE SCALE GENOMIC DNA]</scope>
    <source>
        <strain evidence="1 2">DSM 16371</strain>
    </source>
</reference>
<dbReference type="AlphaFoldDB" id="A0A0J6V0B9"/>
<gene>
    <name evidence="1" type="ORF">VP06_18055</name>
</gene>
<name>A0A0J6V0B9_9HYPH</name>
<comment type="caution">
    <text evidence="1">The sequence shown here is derived from an EMBL/GenBank/DDBJ whole genome shotgun (WGS) entry which is preliminary data.</text>
</comment>
<dbReference type="Proteomes" id="UP000035929">
    <property type="component" value="Unassembled WGS sequence"/>
</dbReference>
<accession>A0A0J6V0B9</accession>
<dbReference type="PATRIC" id="fig|270351.6.peg.1196"/>
<dbReference type="EMBL" id="LABX01000139">
    <property type="protein sequence ID" value="KMO32221.1"/>
    <property type="molecule type" value="Genomic_DNA"/>
</dbReference>
<evidence type="ECO:0000313" key="1">
    <source>
        <dbReference type="EMBL" id="KMO32221.1"/>
    </source>
</evidence>
<sequence length="75" mass="7596">MTLESRLAGHCYIRPVLLGGVESPFFACDAMAGQEARQAAGAGGDALPSQGVAQLAAGVSQHAALAPDHRPGRDP</sequence>